<dbReference type="EMBL" id="RQVQ01000020">
    <property type="protein sequence ID" value="RRJ90043.1"/>
    <property type="molecule type" value="Genomic_DNA"/>
</dbReference>
<dbReference type="OrthoDB" id="10002067at2"/>
<accession>A0A3P3WBQ0</accession>
<keyword evidence="2" id="KW-1185">Reference proteome</keyword>
<evidence type="ECO:0000313" key="1">
    <source>
        <dbReference type="EMBL" id="RRJ90043.1"/>
    </source>
</evidence>
<name>A0A3P3WBQ0_9FLAO</name>
<sequence length="195" mass="23258">MKCNIFFNILILIFYASCSKRIDLLDSNNNSSIQVEKLDDKIKIVFKDSIEREINLIKTEFDEYILKENKGILITTKSLSLDDSVFMTKETFYKKYDVYDNELRQSVYVNNFNYKIDENLYVSQISFSPSPKYCLKIYYDSTFMIKKVYYRFGDNIISAKSKEFPYRNEEYSKFLNLVNKDSILNLKDDLVFEIE</sequence>
<reference evidence="1 2" key="1">
    <citation type="submission" date="2018-11" db="EMBL/GenBank/DDBJ databases">
        <title>Flavobacterium sp. nov., YIM 102701-2 draft genome.</title>
        <authorList>
            <person name="Li G."/>
            <person name="Jiang Y."/>
        </authorList>
    </citation>
    <scope>NUCLEOTIDE SEQUENCE [LARGE SCALE GENOMIC DNA]</scope>
    <source>
        <strain evidence="1 2">YIM 102701-2</strain>
    </source>
</reference>
<dbReference type="AlphaFoldDB" id="A0A3P3WBQ0"/>
<evidence type="ECO:0000313" key="2">
    <source>
        <dbReference type="Proteomes" id="UP000275719"/>
    </source>
</evidence>
<comment type="caution">
    <text evidence="1">The sequence shown here is derived from an EMBL/GenBank/DDBJ whole genome shotgun (WGS) entry which is preliminary data.</text>
</comment>
<proteinExistence type="predicted"/>
<gene>
    <name evidence="1" type="ORF">EG240_09850</name>
</gene>
<organism evidence="1 2">
    <name type="scientific">Paenimyroides tangerinum</name>
    <dbReference type="NCBI Taxonomy" id="2488728"/>
    <lineage>
        <taxon>Bacteria</taxon>
        <taxon>Pseudomonadati</taxon>
        <taxon>Bacteroidota</taxon>
        <taxon>Flavobacteriia</taxon>
        <taxon>Flavobacteriales</taxon>
        <taxon>Flavobacteriaceae</taxon>
        <taxon>Paenimyroides</taxon>
    </lineage>
</organism>
<dbReference type="Proteomes" id="UP000275719">
    <property type="component" value="Unassembled WGS sequence"/>
</dbReference>
<dbReference type="RefSeq" id="WP_125019230.1">
    <property type="nucleotide sequence ID" value="NZ_RQVQ01000020.1"/>
</dbReference>
<protein>
    <submittedName>
        <fullName evidence="1">Uncharacterized protein</fullName>
    </submittedName>
</protein>